<keyword evidence="16" id="KW-1185">Reference proteome</keyword>
<dbReference type="InterPro" id="IPR000577">
    <property type="entry name" value="Carb_kinase_FGGY"/>
</dbReference>
<dbReference type="InterPro" id="IPR043129">
    <property type="entry name" value="ATPase_NBD"/>
</dbReference>
<feature type="binding site" evidence="11">
    <location>
        <position position="244"/>
    </location>
    <ligand>
        <name>sn-glycerol 3-phosphate</name>
        <dbReference type="ChEBI" id="CHEBI:57597"/>
    </ligand>
</feature>
<organism evidence="15 16">
    <name type="scientific">Weissella ceti</name>
    <dbReference type="NCBI Taxonomy" id="759620"/>
    <lineage>
        <taxon>Bacteria</taxon>
        <taxon>Bacillati</taxon>
        <taxon>Bacillota</taxon>
        <taxon>Bacilli</taxon>
        <taxon>Lactobacillales</taxon>
        <taxon>Lactobacillaceae</taxon>
        <taxon>Weissella</taxon>
    </lineage>
</organism>
<dbReference type="STRING" id="759620.WS105_0801"/>
<evidence type="ECO:0000256" key="1">
    <source>
        <dbReference type="ARBA" id="ARBA00005190"/>
    </source>
</evidence>
<dbReference type="FunFam" id="3.30.420.40:FF:000007">
    <property type="entry name" value="Glycerol kinase"/>
    <property type="match status" value="1"/>
</dbReference>
<evidence type="ECO:0000256" key="5">
    <source>
        <dbReference type="ARBA" id="ARBA00022777"/>
    </source>
</evidence>
<dbReference type="PATRIC" id="fig|759620.7.peg.762"/>
<evidence type="ECO:0000256" key="8">
    <source>
        <dbReference type="ARBA" id="ARBA00052101"/>
    </source>
</evidence>
<dbReference type="KEGG" id="wci:WS105_0801"/>
<dbReference type="EC" id="2.7.1.30" evidence="11"/>
<feature type="binding site" evidence="11">
    <location>
        <position position="83"/>
    </location>
    <ligand>
        <name>glycerol</name>
        <dbReference type="ChEBI" id="CHEBI:17754"/>
    </ligand>
</feature>
<comment type="function">
    <text evidence="9 11">Key enzyme in the regulation of glycerol uptake and metabolism. Catalyzes the phosphorylation of glycerol to yield sn-glycerol 3-phosphate.</text>
</comment>
<dbReference type="PROSITE" id="PS00445">
    <property type="entry name" value="FGGY_KINASES_2"/>
    <property type="match status" value="1"/>
</dbReference>
<name>A0A075U6B2_9LACO</name>
<feature type="binding site" evidence="11">
    <location>
        <position position="245"/>
    </location>
    <ligand>
        <name>glycerol</name>
        <dbReference type="ChEBI" id="CHEBI:17754"/>
    </ligand>
</feature>
<evidence type="ECO:0000256" key="2">
    <source>
        <dbReference type="ARBA" id="ARBA00009156"/>
    </source>
</evidence>
<dbReference type="GO" id="GO:0006072">
    <property type="term" value="P:glycerol-3-phosphate metabolic process"/>
    <property type="evidence" value="ECO:0007669"/>
    <property type="project" value="InterPro"/>
</dbReference>
<dbReference type="RefSeq" id="WP_009496445.1">
    <property type="nucleotide sequence ID" value="NZ_CP009223.1"/>
</dbReference>
<dbReference type="NCBIfam" id="TIGR01311">
    <property type="entry name" value="glycerol_kin"/>
    <property type="match status" value="1"/>
</dbReference>
<feature type="domain" description="Carbohydrate kinase FGGY N-terminal" evidence="13">
    <location>
        <begin position="4"/>
        <end position="251"/>
    </location>
</feature>
<comment type="PTM">
    <text evidence="11">The phosphoenolpyruvate-dependent sugar phosphotransferase system (PTS), including enzyme I, and histidine-containing protein (HPr) are required for the phosphorylation, which leads to the activation of the enzyme.</text>
</comment>
<feature type="binding site" evidence="11">
    <location>
        <position position="13"/>
    </location>
    <ligand>
        <name>ATP</name>
        <dbReference type="ChEBI" id="CHEBI:30616"/>
    </ligand>
</feature>
<comment type="similarity">
    <text evidence="2 11 12">Belongs to the FGGY kinase family.</text>
</comment>
<dbReference type="InterPro" id="IPR018483">
    <property type="entry name" value="Carb_kinase_FGGY_CS"/>
</dbReference>
<dbReference type="FunFam" id="3.30.420.40:FF:000008">
    <property type="entry name" value="Glycerol kinase"/>
    <property type="match status" value="1"/>
</dbReference>
<reference evidence="15 16" key="1">
    <citation type="journal article" date="2014" name="Genome Announc.">
        <title>Complete Genome Sequences of Fish Pathogenic Weissella ceti Strains WS74 and WS105.</title>
        <authorList>
            <person name="Figueiredo H.C."/>
            <person name="Leal C.A."/>
            <person name="Dorella F.A."/>
            <person name="Carvalho A.F."/>
            <person name="Soares S.C."/>
            <person name="Pereira F.L."/>
            <person name="Azevedo V.A."/>
        </authorList>
    </citation>
    <scope>NUCLEOTIDE SEQUENCE [LARGE SCALE GENOMIC DNA]</scope>
    <source>
        <strain evidence="15 16">WS74</strain>
    </source>
</reference>
<evidence type="ECO:0000256" key="6">
    <source>
        <dbReference type="ARBA" id="ARBA00022798"/>
    </source>
</evidence>
<dbReference type="KEGG" id="wce:WS08_0738"/>
<feature type="binding site" evidence="11">
    <location>
        <position position="244"/>
    </location>
    <ligand>
        <name>glycerol</name>
        <dbReference type="ChEBI" id="CHEBI:17754"/>
    </ligand>
</feature>
<feature type="binding site" evidence="11">
    <location>
        <position position="82"/>
    </location>
    <ligand>
        <name>sn-glycerol 3-phosphate</name>
        <dbReference type="ChEBI" id="CHEBI:57597"/>
    </ligand>
</feature>
<dbReference type="Proteomes" id="UP000029079">
    <property type="component" value="Chromosome"/>
</dbReference>
<feature type="binding site" evidence="11">
    <location>
        <position position="410"/>
    </location>
    <ligand>
        <name>ADP</name>
        <dbReference type="ChEBI" id="CHEBI:456216"/>
    </ligand>
</feature>
<evidence type="ECO:0000259" key="14">
    <source>
        <dbReference type="Pfam" id="PF02782"/>
    </source>
</evidence>
<dbReference type="UniPathway" id="UPA00618">
    <property type="reaction ID" value="UER00672"/>
</dbReference>
<keyword evidence="4 11" id="KW-0547">Nucleotide-binding</keyword>
<feature type="binding site" evidence="11">
    <location>
        <position position="313"/>
    </location>
    <ligand>
        <name>ATP</name>
        <dbReference type="ChEBI" id="CHEBI:30616"/>
    </ligand>
</feature>
<evidence type="ECO:0000256" key="7">
    <source>
        <dbReference type="ARBA" id="ARBA00022840"/>
    </source>
</evidence>
<feature type="binding site" evidence="11">
    <location>
        <position position="16"/>
    </location>
    <ligand>
        <name>ADP</name>
        <dbReference type="ChEBI" id="CHEBI:456216"/>
    </ligand>
</feature>
<evidence type="ECO:0000256" key="4">
    <source>
        <dbReference type="ARBA" id="ARBA00022741"/>
    </source>
</evidence>
<comment type="pathway">
    <text evidence="1 11">Polyol metabolism; glycerol degradation via glycerol kinase pathway; sn-glycerol 3-phosphate from glycerol: step 1/1.</text>
</comment>
<dbReference type="PIRSF" id="PIRSF000538">
    <property type="entry name" value="GlpK"/>
    <property type="match status" value="1"/>
</dbReference>
<evidence type="ECO:0000256" key="10">
    <source>
        <dbReference type="ARBA" id="ARBA00063665"/>
    </source>
</evidence>
<dbReference type="CDD" id="cd07786">
    <property type="entry name" value="FGGY_EcGK_like"/>
    <property type="match status" value="1"/>
</dbReference>
<dbReference type="PANTHER" id="PTHR10196">
    <property type="entry name" value="SUGAR KINASE"/>
    <property type="match status" value="1"/>
</dbReference>
<evidence type="ECO:0000256" key="9">
    <source>
        <dbReference type="ARBA" id="ARBA00054633"/>
    </source>
</evidence>
<keyword evidence="11" id="KW-0597">Phosphoprotein</keyword>
<accession>A0A075U6B2</accession>
<comment type="activity regulation">
    <text evidence="11">Activated by phosphorylation and inhibited by fructose 1,6-bisphosphate (FBP).</text>
</comment>
<proteinExistence type="inferred from homology"/>
<feature type="binding site" evidence="11">
    <location>
        <position position="414"/>
    </location>
    <ligand>
        <name>ADP</name>
        <dbReference type="ChEBI" id="CHEBI:456216"/>
    </ligand>
</feature>
<evidence type="ECO:0000256" key="11">
    <source>
        <dbReference type="HAMAP-Rule" id="MF_00186"/>
    </source>
</evidence>
<keyword evidence="3 11" id="KW-0808">Transferase</keyword>
<feature type="binding site" evidence="11">
    <location>
        <position position="410"/>
    </location>
    <ligand>
        <name>ATP</name>
        <dbReference type="ChEBI" id="CHEBI:30616"/>
    </ligand>
</feature>
<dbReference type="InterPro" id="IPR005999">
    <property type="entry name" value="Glycerol_kin"/>
</dbReference>
<dbReference type="GO" id="GO:0005829">
    <property type="term" value="C:cytosol"/>
    <property type="evidence" value="ECO:0007669"/>
    <property type="project" value="TreeGrafter"/>
</dbReference>
<dbReference type="GO" id="GO:0005524">
    <property type="term" value="F:ATP binding"/>
    <property type="evidence" value="ECO:0007669"/>
    <property type="project" value="UniProtKB-UniRule"/>
</dbReference>
<feature type="binding site" evidence="11">
    <location>
        <position position="14"/>
    </location>
    <ligand>
        <name>ATP</name>
        <dbReference type="ChEBI" id="CHEBI:30616"/>
    </ligand>
</feature>
<dbReference type="OrthoDB" id="9805576at2"/>
<feature type="binding site" evidence="11">
    <location>
        <position position="309"/>
    </location>
    <ligand>
        <name>ATP</name>
        <dbReference type="ChEBI" id="CHEBI:30616"/>
    </ligand>
</feature>
<feature type="binding site" evidence="11">
    <location>
        <position position="12"/>
    </location>
    <ligand>
        <name>ADP</name>
        <dbReference type="ChEBI" id="CHEBI:456216"/>
    </ligand>
</feature>
<feature type="binding site" evidence="11">
    <location>
        <position position="266"/>
    </location>
    <ligand>
        <name>ADP</name>
        <dbReference type="ChEBI" id="CHEBI:456216"/>
    </ligand>
</feature>
<feature type="modified residue" description="Phosphohistidine; by HPr" evidence="11">
    <location>
        <position position="230"/>
    </location>
</feature>
<dbReference type="Gene3D" id="3.30.420.40">
    <property type="match status" value="2"/>
</dbReference>
<feature type="binding site" evidence="11">
    <location>
        <position position="83"/>
    </location>
    <ligand>
        <name>sn-glycerol 3-phosphate</name>
        <dbReference type="ChEBI" id="CHEBI:57597"/>
    </ligand>
</feature>
<reference evidence="16" key="2">
    <citation type="submission" date="2014-08" db="EMBL/GenBank/DDBJ databases">
        <title>Complete genome of Weissella ceti strain WS74 isolated from diseased rainbow trout in Brazil.</title>
        <authorList>
            <person name="Figueiredo H.C.P."/>
            <person name="Leal C.A.G."/>
            <person name="Pereira F.L."/>
            <person name="Soares S.C."/>
            <person name="Dorella F.A."/>
            <person name="Carvalho A.F."/>
            <person name="Azevedo V.A.C."/>
        </authorList>
    </citation>
    <scope>NUCLEOTIDE SEQUENCE [LARGE SCALE GENOMIC DNA]</scope>
    <source>
        <strain evidence="16">WS74</strain>
    </source>
</reference>
<dbReference type="NCBIfam" id="NF000756">
    <property type="entry name" value="PRK00047.1"/>
    <property type="match status" value="1"/>
</dbReference>
<feature type="binding site" evidence="11">
    <location>
        <position position="309"/>
    </location>
    <ligand>
        <name>ADP</name>
        <dbReference type="ChEBI" id="CHEBI:456216"/>
    </ligand>
</feature>
<dbReference type="KEGG" id="wct:WS74_0740"/>
<sequence length="502" mass="55019">MPKYILTIDEGTSSARAVIYDKKGEVVTRAQREITMFYPNAGWVEQDANEIWVAVQAVIATALIQSGIQPHDIAGVGITNQRETTVIWDKETGLPIHKAIVWQSRQTGEIAEELREKGYEDMIRAKTGLTVDAYFSATKIRYILDNVPGAQQQAEKGDLLFGTIDTWLLWKLTGGAVHATDYTNASRTMLYDIHKLQWDQEIMDLLNIPAAILPEVRSSSEVYGKAMPVHFFGAEVPIAGIAGDQQASLFGQLALDAGTVKNTYGTGAFIMMNTADKPIMSEHGLLTTIGYGLDGKVTYALEGSVFVAGSAMQWLRDGIEMIEKTSVSEELAYSSTNEDEVYVVPAFTGLGAPYWDSEARGAIFGLTRGTTRADFVKATLQSLAYQSKDVVDVMVRETGIAVPEIRVDGGASLNNYLMQFQADLLNAPVKRAANVESTAMGAAYLAGLAVGFWKDVEELKSLQDISKVYEPEMDQTRAQTLYEGWTDAVNATQSFKPKKVVE</sequence>
<dbReference type="InterPro" id="IPR018485">
    <property type="entry name" value="FGGY_C"/>
</dbReference>
<dbReference type="Pfam" id="PF02782">
    <property type="entry name" value="FGGY_C"/>
    <property type="match status" value="1"/>
</dbReference>
<evidence type="ECO:0000313" key="16">
    <source>
        <dbReference type="Proteomes" id="UP000029079"/>
    </source>
</evidence>
<keyword evidence="6 11" id="KW-0319">Glycerol metabolism</keyword>
<dbReference type="GO" id="GO:0019563">
    <property type="term" value="P:glycerol catabolic process"/>
    <property type="evidence" value="ECO:0007669"/>
    <property type="project" value="UniProtKB-UniRule"/>
</dbReference>
<dbReference type="EMBL" id="CP009223">
    <property type="protein sequence ID" value="AIM62992.1"/>
    <property type="molecule type" value="Genomic_DNA"/>
</dbReference>
<feature type="binding site" evidence="11">
    <location>
        <position position="82"/>
    </location>
    <ligand>
        <name>glycerol</name>
        <dbReference type="ChEBI" id="CHEBI:17754"/>
    </ligand>
</feature>
<dbReference type="AlphaFoldDB" id="A0A075U6B2"/>
<feature type="domain" description="Carbohydrate kinase FGGY C-terminal" evidence="14">
    <location>
        <begin position="261"/>
        <end position="449"/>
    </location>
</feature>
<dbReference type="GO" id="GO:0004370">
    <property type="term" value="F:glycerol kinase activity"/>
    <property type="evidence" value="ECO:0007669"/>
    <property type="project" value="UniProtKB-UniRule"/>
</dbReference>
<evidence type="ECO:0000256" key="12">
    <source>
        <dbReference type="RuleBase" id="RU003733"/>
    </source>
</evidence>
<feature type="binding site" evidence="11">
    <location>
        <position position="12"/>
    </location>
    <ligand>
        <name>ATP</name>
        <dbReference type="ChEBI" id="CHEBI:30616"/>
    </ligand>
</feature>
<feature type="binding site" evidence="11">
    <location>
        <position position="266"/>
    </location>
    <ligand>
        <name>ATP</name>
        <dbReference type="ChEBI" id="CHEBI:30616"/>
    </ligand>
</feature>
<evidence type="ECO:0000256" key="3">
    <source>
        <dbReference type="ARBA" id="ARBA00022679"/>
    </source>
</evidence>
<comment type="subunit">
    <text evidence="10 11">Homotetramer and homodimer (in equilibrium).</text>
</comment>
<protein>
    <recommendedName>
        <fullName evidence="11">Glycerol kinase</fullName>
        <ecNumber evidence="11">2.7.1.30</ecNumber>
    </recommendedName>
    <alternativeName>
        <fullName evidence="11">ATP:glycerol 3-phosphotransferase</fullName>
    </alternativeName>
    <alternativeName>
        <fullName evidence="11">Glycerokinase</fullName>
        <shortName evidence="11">GK</shortName>
    </alternativeName>
</protein>
<keyword evidence="5 11" id="KW-0418">Kinase</keyword>
<comment type="catalytic activity">
    <reaction evidence="8 11">
        <text>glycerol + ATP = sn-glycerol 3-phosphate + ADP + H(+)</text>
        <dbReference type="Rhea" id="RHEA:21644"/>
        <dbReference type="ChEBI" id="CHEBI:15378"/>
        <dbReference type="ChEBI" id="CHEBI:17754"/>
        <dbReference type="ChEBI" id="CHEBI:30616"/>
        <dbReference type="ChEBI" id="CHEBI:57597"/>
        <dbReference type="ChEBI" id="CHEBI:456216"/>
        <dbReference type="EC" id="2.7.1.30"/>
    </reaction>
</comment>
<keyword evidence="7 11" id="KW-0067">ATP-binding</keyword>
<dbReference type="Pfam" id="PF00370">
    <property type="entry name" value="FGGY_N"/>
    <property type="match status" value="1"/>
</dbReference>
<feature type="binding site" evidence="11">
    <location>
        <position position="134"/>
    </location>
    <ligand>
        <name>sn-glycerol 3-phosphate</name>
        <dbReference type="ChEBI" id="CHEBI:57597"/>
    </ligand>
</feature>
<evidence type="ECO:0000313" key="15">
    <source>
        <dbReference type="EMBL" id="AIM62992.1"/>
    </source>
</evidence>
<dbReference type="SUPFAM" id="SSF53067">
    <property type="entry name" value="Actin-like ATPase domain"/>
    <property type="match status" value="2"/>
</dbReference>
<feature type="binding site" evidence="11">
    <location>
        <position position="134"/>
    </location>
    <ligand>
        <name>glycerol</name>
        <dbReference type="ChEBI" id="CHEBI:17754"/>
    </ligand>
</feature>
<dbReference type="PANTHER" id="PTHR10196:SF69">
    <property type="entry name" value="GLYCEROL KINASE"/>
    <property type="match status" value="1"/>
</dbReference>
<feature type="binding site" evidence="11">
    <location>
        <position position="12"/>
    </location>
    <ligand>
        <name>sn-glycerol 3-phosphate</name>
        <dbReference type="ChEBI" id="CHEBI:57597"/>
    </ligand>
</feature>
<dbReference type="HAMAP" id="MF_00186">
    <property type="entry name" value="Glycerol_kin"/>
    <property type="match status" value="1"/>
</dbReference>
<dbReference type="InterPro" id="IPR018484">
    <property type="entry name" value="FGGY_N"/>
</dbReference>
<evidence type="ECO:0000259" key="13">
    <source>
        <dbReference type="Pfam" id="PF00370"/>
    </source>
</evidence>
<gene>
    <name evidence="11" type="primary">glpK</name>
    <name evidence="15" type="ORF">WS74_0740</name>
</gene>